<dbReference type="EMBL" id="CAADFA010000632">
    <property type="protein sequence ID" value="VFJ72098.1"/>
    <property type="molecule type" value="Genomic_DNA"/>
</dbReference>
<proteinExistence type="predicted"/>
<evidence type="ECO:0000313" key="2">
    <source>
        <dbReference type="EMBL" id="VFJ72098.1"/>
    </source>
</evidence>
<evidence type="ECO:0000313" key="4">
    <source>
        <dbReference type="EMBL" id="VFK19259.1"/>
    </source>
</evidence>
<accession>A0A450TU54</accession>
<protein>
    <submittedName>
        <fullName evidence="3">Uncharacterized protein</fullName>
    </submittedName>
</protein>
<dbReference type="EMBL" id="CAADEZ010000634">
    <property type="protein sequence ID" value="VFJ72257.1"/>
    <property type="molecule type" value="Genomic_DNA"/>
</dbReference>
<evidence type="ECO:0000313" key="3">
    <source>
        <dbReference type="EMBL" id="VFJ72257.1"/>
    </source>
</evidence>
<dbReference type="AlphaFoldDB" id="A0A450TU54"/>
<sequence length="87" mass="9765">MSTVEGGLQKTMDESRPRTASRTKQVPVMKHRPDAISENITGEHLRECVGKPNPTILEIGANHGEHTLYYYPSISCFSCTLFMQPFP</sequence>
<organism evidence="3">
    <name type="scientific">Candidatus Kentrum sp. FM</name>
    <dbReference type="NCBI Taxonomy" id="2126340"/>
    <lineage>
        <taxon>Bacteria</taxon>
        <taxon>Pseudomonadati</taxon>
        <taxon>Pseudomonadota</taxon>
        <taxon>Gammaproteobacteria</taxon>
        <taxon>Candidatus Kentrum</taxon>
    </lineage>
</organism>
<dbReference type="EMBL" id="CAADFL010000606">
    <property type="protein sequence ID" value="VFK19259.1"/>
    <property type="molecule type" value="Genomic_DNA"/>
</dbReference>
<name>A0A450TU54_9GAMM</name>
<gene>
    <name evidence="3" type="ORF">BECKFM1743A_GA0114220_106341</name>
    <name evidence="4" type="ORF">BECKFM1743B_GA0114221_106063</name>
    <name evidence="2" type="ORF">BECKFM1743C_GA0114222_106321</name>
</gene>
<reference evidence="3" key="1">
    <citation type="submission" date="2019-02" db="EMBL/GenBank/DDBJ databases">
        <authorList>
            <person name="Gruber-Vodicka R. H."/>
            <person name="Seah K. B. B."/>
        </authorList>
    </citation>
    <scope>NUCLEOTIDE SEQUENCE</scope>
    <source>
        <strain evidence="3">BECK_BZ163</strain>
        <strain evidence="4">BECK_BZ164</strain>
        <strain evidence="2">BECK_BZ165</strain>
    </source>
</reference>
<evidence type="ECO:0000256" key="1">
    <source>
        <dbReference type="SAM" id="MobiDB-lite"/>
    </source>
</evidence>
<feature type="region of interest" description="Disordered" evidence="1">
    <location>
        <begin position="1"/>
        <end position="32"/>
    </location>
</feature>